<reference evidence="6 7" key="1">
    <citation type="submission" date="2014-04" db="EMBL/GenBank/DDBJ databases">
        <authorList>
            <consortium name="DOE Joint Genome Institute"/>
            <person name="Kuo A."/>
            <person name="Zuccaro A."/>
            <person name="Kohler A."/>
            <person name="Nagy L.G."/>
            <person name="Floudas D."/>
            <person name="Copeland A."/>
            <person name="Barry K.W."/>
            <person name="Cichocki N."/>
            <person name="Veneault-Fourrey C."/>
            <person name="LaButti K."/>
            <person name="Lindquist E.A."/>
            <person name="Lipzen A."/>
            <person name="Lundell T."/>
            <person name="Morin E."/>
            <person name="Murat C."/>
            <person name="Sun H."/>
            <person name="Tunlid A."/>
            <person name="Henrissat B."/>
            <person name="Grigoriev I.V."/>
            <person name="Hibbett D.S."/>
            <person name="Martin F."/>
            <person name="Nordberg H.P."/>
            <person name="Cantor M.N."/>
            <person name="Hua S.X."/>
        </authorList>
    </citation>
    <scope>NUCLEOTIDE SEQUENCE [LARGE SCALE GENOMIC DNA]</scope>
    <source>
        <strain evidence="6 7">MAFF 305830</strain>
    </source>
</reference>
<evidence type="ECO:0000313" key="6">
    <source>
        <dbReference type="EMBL" id="KIM25251.1"/>
    </source>
</evidence>
<evidence type="ECO:0000259" key="5">
    <source>
        <dbReference type="Pfam" id="PF00501"/>
    </source>
</evidence>
<feature type="domain" description="AMP-dependent synthetase/ligase" evidence="5">
    <location>
        <begin position="117"/>
        <end position="435"/>
    </location>
</feature>
<dbReference type="GO" id="GO:0006629">
    <property type="term" value="P:lipid metabolic process"/>
    <property type="evidence" value="ECO:0007669"/>
    <property type="project" value="InterPro"/>
</dbReference>
<evidence type="ECO:0000256" key="1">
    <source>
        <dbReference type="ARBA" id="ARBA00006432"/>
    </source>
</evidence>
<keyword evidence="3" id="KW-0547">Nucleotide-binding</keyword>
<sequence length="734" mass="79922">MNPILYRPSDSATPTHAFRTHINDRYALKPQLESYDDLWRWSTEHRSLFWDAVYDYTRVIGSKEGGGPCVDENASPEDNPFWFENTTVNWAQNALQCRSESKIALVQASLLNASPSAEPHPNDPSPVFKTCTYNRLYASTITAASALLKLGVRPGDRVASYASNCIENVVAFLASAAIGAIWTSAAADFAPAGVLERFVQVQPVVLFTVDAVSYNNKLHPHTPKLDQLLAGLEAVNKSPRAVIVIPFNIAEPVSTSHTSWDTFLQSGAEARLGWIGDSDADASRVEFKWHPTPFNAPLWILFSSGTTGTPKAIVHRSGGMLLQANKELAICAGLTAEDVFFYYTTTGWMMWNFLVGALPLGCTLVLYDGSPLRDPGILWRYVDELGITAFGTSAKYLEQLAKKQYIPNKHHKLTTLRHIYSTGSPLAPSGFDFVYSSIASSPSSSEPNTQLLLASITGGTDICSLFAGFNSSLPVIRGEIQCRMLGMAIAALDEGTNDAEVKEVEPGTQGELACLRAFPCQPLGFWPLEGFGSAEDVQKAKERYRDAYFSGGKRGVWYHGDHVIIMPSREGNAGGVVMLGRSDGVLNPGGIRFGSAEIYDVIDVCFSEGTPGLAREMIVVDALCVGQKIGVEQADERVLLFVKLMDGVTLGPELISAIAREVRNRRSPRHVPAKCIQVEDVPYTLNGKKVEVPVRKIINGAPLSAINSATLRNPECLQAYVELASRLGVEAARL</sequence>
<protein>
    <recommendedName>
        <fullName evidence="5">AMP-dependent synthetase/ligase domain-containing protein</fullName>
    </recommendedName>
</protein>
<dbReference type="InterPro" id="IPR005914">
    <property type="entry name" value="Acac_CoA_synth"/>
</dbReference>
<name>A0A0C3B143_SERVB</name>
<proteinExistence type="inferred from homology"/>
<organism evidence="6 7">
    <name type="scientific">Serendipita vermifera MAFF 305830</name>
    <dbReference type="NCBI Taxonomy" id="933852"/>
    <lineage>
        <taxon>Eukaryota</taxon>
        <taxon>Fungi</taxon>
        <taxon>Dikarya</taxon>
        <taxon>Basidiomycota</taxon>
        <taxon>Agaricomycotina</taxon>
        <taxon>Agaricomycetes</taxon>
        <taxon>Sebacinales</taxon>
        <taxon>Serendipitaceae</taxon>
        <taxon>Serendipita</taxon>
    </lineage>
</organism>
<dbReference type="InterPro" id="IPR045851">
    <property type="entry name" value="AMP-bd_C_sf"/>
</dbReference>
<dbReference type="PANTHER" id="PTHR42921:SF1">
    <property type="entry name" value="ACETOACETYL-COA SYNTHETASE"/>
    <property type="match status" value="1"/>
</dbReference>
<dbReference type="SUPFAM" id="SSF56801">
    <property type="entry name" value="Acetyl-CoA synthetase-like"/>
    <property type="match status" value="1"/>
</dbReference>
<dbReference type="InterPro" id="IPR000873">
    <property type="entry name" value="AMP-dep_synth/lig_dom"/>
</dbReference>
<accession>A0A0C3B143</accession>
<comment type="similarity">
    <text evidence="1">Belongs to the ATP-dependent AMP-binding enzyme family.</text>
</comment>
<dbReference type="EMBL" id="KN824316">
    <property type="protein sequence ID" value="KIM25251.1"/>
    <property type="molecule type" value="Genomic_DNA"/>
</dbReference>
<evidence type="ECO:0000256" key="3">
    <source>
        <dbReference type="ARBA" id="ARBA00022741"/>
    </source>
</evidence>
<dbReference type="OrthoDB" id="10253869at2759"/>
<dbReference type="PANTHER" id="PTHR42921">
    <property type="entry name" value="ACETOACETYL-COA SYNTHETASE"/>
    <property type="match status" value="1"/>
</dbReference>
<evidence type="ECO:0000313" key="7">
    <source>
        <dbReference type="Proteomes" id="UP000054097"/>
    </source>
</evidence>
<keyword evidence="7" id="KW-1185">Reference proteome</keyword>
<dbReference type="AlphaFoldDB" id="A0A0C3B143"/>
<gene>
    <name evidence="6" type="ORF">M408DRAFT_17394</name>
</gene>
<dbReference type="GO" id="GO:0030729">
    <property type="term" value="F:acetoacetate-CoA ligase activity"/>
    <property type="evidence" value="ECO:0007669"/>
    <property type="project" value="InterPro"/>
</dbReference>
<dbReference type="Pfam" id="PF00501">
    <property type="entry name" value="AMP-binding"/>
    <property type="match status" value="1"/>
</dbReference>
<dbReference type="Proteomes" id="UP000054097">
    <property type="component" value="Unassembled WGS sequence"/>
</dbReference>
<dbReference type="NCBIfam" id="TIGR01217">
    <property type="entry name" value="ac_ac_CoA_syn"/>
    <property type="match status" value="1"/>
</dbReference>
<dbReference type="Gene3D" id="3.40.50.12780">
    <property type="entry name" value="N-terminal domain of ligase-like"/>
    <property type="match status" value="1"/>
</dbReference>
<dbReference type="InterPro" id="IPR042099">
    <property type="entry name" value="ANL_N_sf"/>
</dbReference>
<dbReference type="GO" id="GO:0005524">
    <property type="term" value="F:ATP binding"/>
    <property type="evidence" value="ECO:0007669"/>
    <property type="project" value="UniProtKB-KW"/>
</dbReference>
<keyword evidence="4" id="KW-0067">ATP-binding</keyword>
<dbReference type="PROSITE" id="PS00455">
    <property type="entry name" value="AMP_BINDING"/>
    <property type="match status" value="1"/>
</dbReference>
<dbReference type="STRING" id="933852.A0A0C3B143"/>
<dbReference type="Gene3D" id="3.30.300.30">
    <property type="match status" value="1"/>
</dbReference>
<keyword evidence="2" id="KW-0436">Ligase</keyword>
<evidence type="ECO:0000256" key="2">
    <source>
        <dbReference type="ARBA" id="ARBA00022598"/>
    </source>
</evidence>
<dbReference type="InterPro" id="IPR020845">
    <property type="entry name" value="AMP-binding_CS"/>
</dbReference>
<evidence type="ECO:0000256" key="4">
    <source>
        <dbReference type="ARBA" id="ARBA00022840"/>
    </source>
</evidence>
<reference evidence="7" key="2">
    <citation type="submission" date="2015-01" db="EMBL/GenBank/DDBJ databases">
        <title>Evolutionary Origins and Diversification of the Mycorrhizal Mutualists.</title>
        <authorList>
            <consortium name="DOE Joint Genome Institute"/>
            <consortium name="Mycorrhizal Genomics Consortium"/>
            <person name="Kohler A."/>
            <person name="Kuo A."/>
            <person name="Nagy L.G."/>
            <person name="Floudas D."/>
            <person name="Copeland A."/>
            <person name="Barry K.W."/>
            <person name="Cichocki N."/>
            <person name="Veneault-Fourrey C."/>
            <person name="LaButti K."/>
            <person name="Lindquist E.A."/>
            <person name="Lipzen A."/>
            <person name="Lundell T."/>
            <person name="Morin E."/>
            <person name="Murat C."/>
            <person name="Riley R."/>
            <person name="Ohm R."/>
            <person name="Sun H."/>
            <person name="Tunlid A."/>
            <person name="Henrissat B."/>
            <person name="Grigoriev I.V."/>
            <person name="Hibbett D.S."/>
            <person name="Martin F."/>
        </authorList>
    </citation>
    <scope>NUCLEOTIDE SEQUENCE [LARGE SCALE GENOMIC DNA]</scope>
    <source>
        <strain evidence="7">MAFF 305830</strain>
    </source>
</reference>
<dbReference type="HOGENOM" id="CLU_000022_3_3_1"/>